<comment type="caution">
    <text evidence="8">The sequence shown here is derived from an EMBL/GenBank/DDBJ whole genome shotgun (WGS) entry which is preliminary data.</text>
</comment>
<keyword evidence="2" id="KW-1003">Cell membrane</keyword>
<dbReference type="Pfam" id="PF00892">
    <property type="entry name" value="EamA"/>
    <property type="match status" value="2"/>
</dbReference>
<proteinExistence type="predicted"/>
<feature type="transmembrane region" description="Helical" evidence="6">
    <location>
        <begin position="223"/>
        <end position="244"/>
    </location>
</feature>
<keyword evidence="5 6" id="KW-0472">Membrane</keyword>
<dbReference type="InterPro" id="IPR000620">
    <property type="entry name" value="EamA_dom"/>
</dbReference>
<dbReference type="GO" id="GO:0005886">
    <property type="term" value="C:plasma membrane"/>
    <property type="evidence" value="ECO:0007669"/>
    <property type="project" value="UniProtKB-SubCell"/>
</dbReference>
<keyword evidence="4 6" id="KW-1133">Transmembrane helix</keyword>
<dbReference type="OrthoDB" id="4167046at2"/>
<feature type="transmembrane region" description="Helical" evidence="6">
    <location>
        <begin position="106"/>
        <end position="125"/>
    </location>
</feature>
<protein>
    <submittedName>
        <fullName evidence="8">EamA family transporter</fullName>
    </submittedName>
</protein>
<feature type="transmembrane region" description="Helical" evidence="6">
    <location>
        <begin position="256"/>
        <end position="275"/>
    </location>
</feature>
<feature type="domain" description="EamA" evidence="7">
    <location>
        <begin position="15"/>
        <end position="147"/>
    </location>
</feature>
<dbReference type="AlphaFoldDB" id="A0A315E8K4"/>
<reference evidence="8 9" key="1">
    <citation type="submission" date="2017-04" db="EMBL/GenBank/DDBJ databases">
        <title>Unexpected and diverse lifestyles within the genus Limnohabitans.</title>
        <authorList>
            <person name="Kasalicky V."/>
            <person name="Mehrshad M."/>
            <person name="Andrei S.-A."/>
            <person name="Salcher M."/>
            <person name="Kratochvilova H."/>
            <person name="Simek K."/>
            <person name="Ghai R."/>
        </authorList>
    </citation>
    <scope>NUCLEOTIDE SEQUENCE [LARGE SCALE GENOMIC DNA]</scope>
    <source>
        <strain evidence="8 9">II-B4</strain>
    </source>
</reference>
<dbReference type="SUPFAM" id="SSF103481">
    <property type="entry name" value="Multidrug resistance efflux transporter EmrE"/>
    <property type="match status" value="2"/>
</dbReference>
<sequence>MFSIATPESRERRALWLLWITPALWSVNYIVARTAPGVVEPHMLALGRWALAGFVLSWVARKELWHERHGLIKVAWQYLALGALGMLVCGAWVYQGARTTTAMNIALIYAASPVLIALGAVLWLGERFSGRQALGVVVALSGVFHVVVKGQWASLNQVQWVAGDGWIVLAMAAWAGYALLQKKWASPLSATARLAAICMGGVLVLLPFATWEYLQTDTPHWSLHATWLVLSAGLVPGIGAYWAYGFCQKVLGASRVAASLYMGPLYGGLTAWLVLGESLGWHHVMGAMLILPGIYLASRKTTPTPEA</sequence>
<feature type="transmembrane region" description="Helical" evidence="6">
    <location>
        <begin position="281"/>
        <end position="298"/>
    </location>
</feature>
<keyword evidence="9" id="KW-1185">Reference proteome</keyword>
<evidence type="ECO:0000256" key="6">
    <source>
        <dbReference type="SAM" id="Phobius"/>
    </source>
</evidence>
<comment type="subcellular location">
    <subcellularLocation>
        <location evidence="1">Cell membrane</location>
        <topology evidence="1">Multi-pass membrane protein</topology>
    </subcellularLocation>
</comment>
<evidence type="ECO:0000256" key="1">
    <source>
        <dbReference type="ARBA" id="ARBA00004651"/>
    </source>
</evidence>
<evidence type="ECO:0000256" key="2">
    <source>
        <dbReference type="ARBA" id="ARBA00022475"/>
    </source>
</evidence>
<gene>
    <name evidence="8" type="ORF">B9Z37_06910</name>
</gene>
<feature type="transmembrane region" description="Helical" evidence="6">
    <location>
        <begin position="160"/>
        <end position="180"/>
    </location>
</feature>
<evidence type="ECO:0000256" key="5">
    <source>
        <dbReference type="ARBA" id="ARBA00023136"/>
    </source>
</evidence>
<dbReference type="PANTHER" id="PTHR42920:SF11">
    <property type="entry name" value="INNER MEMBRANE PROTEIN YTFF"/>
    <property type="match status" value="1"/>
</dbReference>
<feature type="transmembrane region" description="Helical" evidence="6">
    <location>
        <begin position="42"/>
        <end position="59"/>
    </location>
</feature>
<organism evidence="8 9">
    <name type="scientific">Limnohabitans parvus II-B4</name>
    <dbReference type="NCBI Taxonomy" id="1293052"/>
    <lineage>
        <taxon>Bacteria</taxon>
        <taxon>Pseudomonadati</taxon>
        <taxon>Pseudomonadota</taxon>
        <taxon>Betaproteobacteria</taxon>
        <taxon>Burkholderiales</taxon>
        <taxon>Comamonadaceae</taxon>
        <taxon>Limnohabitans</taxon>
    </lineage>
</organism>
<dbReference type="Proteomes" id="UP000250790">
    <property type="component" value="Unassembled WGS sequence"/>
</dbReference>
<feature type="transmembrane region" description="Helical" evidence="6">
    <location>
        <begin position="192"/>
        <end position="211"/>
    </location>
</feature>
<evidence type="ECO:0000313" key="8">
    <source>
        <dbReference type="EMBL" id="PUE54276.1"/>
    </source>
</evidence>
<accession>A0A315E8K4</accession>
<evidence type="ECO:0000313" key="9">
    <source>
        <dbReference type="Proteomes" id="UP000250790"/>
    </source>
</evidence>
<evidence type="ECO:0000256" key="3">
    <source>
        <dbReference type="ARBA" id="ARBA00022692"/>
    </source>
</evidence>
<name>A0A315E8K4_9BURK</name>
<keyword evidence="3 6" id="KW-0812">Transmembrane</keyword>
<dbReference type="RefSeq" id="WP_108312244.1">
    <property type="nucleotide sequence ID" value="NZ_NESN01000002.1"/>
</dbReference>
<dbReference type="EMBL" id="NESN01000002">
    <property type="protein sequence ID" value="PUE54276.1"/>
    <property type="molecule type" value="Genomic_DNA"/>
</dbReference>
<dbReference type="InterPro" id="IPR051258">
    <property type="entry name" value="Diverse_Substrate_Transporter"/>
</dbReference>
<dbReference type="PANTHER" id="PTHR42920">
    <property type="entry name" value="OS03G0707200 PROTEIN-RELATED"/>
    <property type="match status" value="1"/>
</dbReference>
<dbReference type="InterPro" id="IPR037185">
    <property type="entry name" value="EmrE-like"/>
</dbReference>
<feature type="domain" description="EamA" evidence="7">
    <location>
        <begin position="163"/>
        <end position="298"/>
    </location>
</feature>
<feature type="transmembrane region" description="Helical" evidence="6">
    <location>
        <begin position="71"/>
        <end position="94"/>
    </location>
</feature>
<evidence type="ECO:0000256" key="4">
    <source>
        <dbReference type="ARBA" id="ARBA00022989"/>
    </source>
</evidence>
<evidence type="ECO:0000259" key="7">
    <source>
        <dbReference type="Pfam" id="PF00892"/>
    </source>
</evidence>